<feature type="region of interest" description="Disordered" evidence="5">
    <location>
        <begin position="1191"/>
        <end position="1229"/>
    </location>
</feature>
<evidence type="ECO:0000313" key="11">
    <source>
        <dbReference type="Proteomes" id="UP000234585"/>
    </source>
</evidence>
<feature type="region of interest" description="Disordered" evidence="5">
    <location>
        <begin position="1154"/>
        <end position="1177"/>
    </location>
</feature>
<feature type="transmembrane region" description="Helical" evidence="6">
    <location>
        <begin position="205"/>
        <end position="226"/>
    </location>
</feature>
<dbReference type="STRING" id="41067.A0A2I2F0F0"/>
<feature type="compositionally biased region" description="Low complexity" evidence="5">
    <location>
        <begin position="75"/>
        <end position="99"/>
    </location>
</feature>
<feature type="region of interest" description="Disordered" evidence="5">
    <location>
        <begin position="1417"/>
        <end position="1519"/>
    </location>
</feature>
<feature type="region of interest" description="Disordered" evidence="5">
    <location>
        <begin position="343"/>
        <end position="477"/>
    </location>
</feature>
<dbReference type="InterPro" id="IPR019383">
    <property type="entry name" value="Golgin_A_7/ERF4"/>
</dbReference>
<dbReference type="PANTHER" id="PTHR39469:SF1">
    <property type="entry name" value="DUF4203 DOMAIN-CONTAINING PROTEIN"/>
    <property type="match status" value="1"/>
</dbReference>
<feature type="compositionally biased region" description="Low complexity" evidence="5">
    <location>
        <begin position="1254"/>
        <end position="1286"/>
    </location>
</feature>
<feature type="compositionally biased region" description="Basic residues" evidence="5">
    <location>
        <begin position="1002"/>
        <end position="1011"/>
    </location>
</feature>
<feature type="compositionally biased region" description="Basic and acidic residues" evidence="5">
    <location>
        <begin position="817"/>
        <end position="832"/>
    </location>
</feature>
<feature type="compositionally biased region" description="Basic and acidic residues" evidence="5">
    <location>
        <begin position="416"/>
        <end position="430"/>
    </location>
</feature>
<keyword evidence="2 6" id="KW-0812">Transmembrane</keyword>
<feature type="compositionally biased region" description="Polar residues" evidence="5">
    <location>
        <begin position="1216"/>
        <end position="1226"/>
    </location>
</feature>
<feature type="region of interest" description="Disordered" evidence="5">
    <location>
        <begin position="38"/>
        <end position="112"/>
    </location>
</feature>
<feature type="compositionally biased region" description="Basic and acidic residues" evidence="5">
    <location>
        <begin position="558"/>
        <end position="596"/>
    </location>
</feature>
<dbReference type="EMBL" id="KZ559186">
    <property type="protein sequence ID" value="PLB34102.1"/>
    <property type="molecule type" value="Genomic_DNA"/>
</dbReference>
<feature type="compositionally biased region" description="Polar residues" evidence="5">
    <location>
        <begin position="515"/>
        <end position="525"/>
    </location>
</feature>
<evidence type="ECO:0000256" key="4">
    <source>
        <dbReference type="ARBA" id="ARBA00023136"/>
    </source>
</evidence>
<evidence type="ECO:0000256" key="2">
    <source>
        <dbReference type="ARBA" id="ARBA00022692"/>
    </source>
</evidence>
<dbReference type="PANTHER" id="PTHR39469">
    <property type="entry name" value="CHROMOSOME 1, WHOLE GENOME SHOTGUN SEQUENCE"/>
    <property type="match status" value="1"/>
</dbReference>
<evidence type="ECO:0000256" key="7">
    <source>
        <dbReference type="SAM" id="SignalP"/>
    </source>
</evidence>
<keyword evidence="4 6" id="KW-0472">Membrane</keyword>
<feature type="compositionally biased region" description="Basic residues" evidence="5">
    <location>
        <begin position="709"/>
        <end position="718"/>
    </location>
</feature>
<feature type="transmembrane region" description="Helical" evidence="6">
    <location>
        <begin position="174"/>
        <end position="198"/>
    </location>
</feature>
<sequence length="1718" mass="186556">MRLSLALVVIYTVCGLFVLATQISHEALGNHGEIADIAPRATDSDATTAEPTKTETASDETETASNEEPSDRETATATESTTTSATGTTTSPTETPSGPVKNETSPVAPGSLPLKPEITPALGISGFILLTTGAILALIGIRNLWVQVFLSTAFLTSLGVTVLIVYVMNPPVRVAVQGAYLVAVFFTGITFGALSIVFKELTEGLGCLLGGFCVSMWLLSLSPGGLLKDSGSKSGFIGAISVGCYAMSFSQYTRPWGLIVSTSIAGGTAVALGIDCYSRAGLKEFWLYIWGLNEDIFPLGTNTYPVTRNIRVELAVTVIVAILGVISQLRLWKIIREKRRKDEEVRLEEQKRDEESEAETARHLEEKNIRERNEWETKYGDPNSVTELPDDEEKCRDPAQLNKGEMQSISSSSYSEKSHRCSDCRERADNGESAYASTESSSSSGSSRPDTSRGSVDENDTPHVKVFDGAAASKIKDDRASEVTAILGSDTATIRSKRFSGKSFNNLRRMSVMSRNSMGQISQSREALISRDDGSSVQGIADEASDADSEVPTMAAGDPREMKDATEVDREGSSVYSKEQDAVGKVEAEGSPKDTAGDGDSADTLKDTSKDTPKEEKVEQSSNLTPDAAAQLLSEETQQTPLDDNPASADQDKAASSNIDKGKAKEVLAEPESIDKTSEGVKQEDTEQTALSAPKGEVKAKSKEGSRKESKKKSKRNSKKESREVSDSGSKEPKLNSKNEDEGEAREETSKVSQEEAVESRKASKETKGSPEESEGLKEGPKGTSEENFKVSKKEHKKAKKRSRAEPSPKSTPIAGPEDKIQSEDSSAEKNKAAQHKSSSSEDSSTHASLDAEIPPPLKPRKTSSSKVKGSEKNQSSSSYPKTASKQKKEKPQAPPKLDTQTVNHLPQRSSRVVQCYRTNEWAKHLADAEAPELEPIEPVHEGDPDTPDDAGEAAAPVHVEELLQTPLNAQPPPAVELRSPLARETSNANEDSRRSSDSRRHSSTKKRRGSVVHFVPTTHLSQVSVPQPPLVQTIADEPTLGAASPPADPSKEENQSAKPQWKGPPPLIAVREGMMRNRLSSFSLHADPWSSRSSPGQSPIMESPPPPPPVRHTSTTYPPIPEEADDLPLSQRRTMLHQRTSVINPLINPFVNVPYQPQPRRSSQNSGMSPGTQPPAMAAFRESVREDLDDKYAPLGTTPPKGPSNRSASAPLGQSLRNASSQSIGSMAGDMSDLHREAMRRMQAQANRNNTLSYPAESASPPSAFASSLGSSPSPSFTTAFPESSSYFPPLDPLSPLSEAASFSSPSNRYHQRVRPPPETAEASCSRLPPRGTRQSRRRSIECHSVSSSLRTSSRDPSLPRRKKSWVSSTPILRPPAVRLANPVNYVPRITPVIVPTHAPFDISDEDLPLESHRDAHPLLSIPERRRSRITPSPNSLVVERSQGETESGRSSIALPRRQRRHSGAFARDDRWAPEEMSAPHAMSPDTQGLRPPDRAHLGAELPAGPPGPPLEDRPRHVASQASLRSNAPIASIPSHTAPVGEADVAEELAWGPAHPCFPHFNPHVPIGSQEYETTRIIRIRRDWMIKGDLAPTFSNLYPEILDPLIPDQEFRRIIGTVNDALVQAFDPFSLRNWVDGVVGLLTGWVWEDLGAPAVKSHLQRVEDWLENWNREVGEKDGVHIWSLRRSAYMSLDIQIPDPKVGIIPTQSIASRPGSAM</sequence>
<feature type="region of interest" description="Disordered" evidence="5">
    <location>
        <begin position="1252"/>
        <end position="1286"/>
    </location>
</feature>
<feature type="compositionally biased region" description="Basic and acidic residues" evidence="5">
    <location>
        <begin position="603"/>
        <end position="619"/>
    </location>
</feature>
<feature type="compositionally biased region" description="Basic residues" evidence="5">
    <location>
        <begin position="793"/>
        <end position="803"/>
    </location>
</feature>
<feature type="domain" description="TM7S3/TM198-like" evidence="9">
    <location>
        <begin position="126"/>
        <end position="329"/>
    </location>
</feature>
<feature type="domain" description="Golgin subfamily A member 7/ERF4" evidence="8">
    <location>
        <begin position="1578"/>
        <end position="1694"/>
    </location>
</feature>
<dbReference type="InterPro" id="IPR025256">
    <property type="entry name" value="TM7S3/TM198-like_dom"/>
</dbReference>
<proteinExistence type="predicted"/>
<dbReference type="Proteomes" id="UP000234585">
    <property type="component" value="Unassembled WGS sequence"/>
</dbReference>
<comment type="subcellular location">
    <subcellularLocation>
        <location evidence="1">Membrane</location>
        <topology evidence="1">Multi-pass membrane protein</topology>
    </subcellularLocation>
</comment>
<feature type="compositionally biased region" description="Low complexity" evidence="5">
    <location>
        <begin position="1346"/>
        <end position="1358"/>
    </location>
</feature>
<dbReference type="RefSeq" id="XP_024668114.1">
    <property type="nucleotide sequence ID" value="XM_024816982.1"/>
</dbReference>
<feature type="region of interest" description="Disordered" evidence="5">
    <location>
        <begin position="927"/>
        <end position="1128"/>
    </location>
</feature>
<dbReference type="OrthoDB" id="5377273at2759"/>
<evidence type="ECO:0000256" key="5">
    <source>
        <dbReference type="SAM" id="MobiDB-lite"/>
    </source>
</evidence>
<feature type="compositionally biased region" description="Polar residues" evidence="5">
    <location>
        <begin position="1160"/>
        <end position="1172"/>
    </location>
</feature>
<feature type="compositionally biased region" description="Polar residues" evidence="5">
    <location>
        <begin position="899"/>
        <end position="912"/>
    </location>
</feature>
<feature type="transmembrane region" description="Helical" evidence="6">
    <location>
        <begin position="256"/>
        <end position="274"/>
    </location>
</feature>
<name>A0A2I2F0F0_ASPCN</name>
<keyword evidence="11" id="KW-1185">Reference proteome</keyword>
<accession>A0A2I2F0F0</accession>
<evidence type="ECO:0000256" key="6">
    <source>
        <dbReference type="SAM" id="Phobius"/>
    </source>
</evidence>
<evidence type="ECO:0000256" key="3">
    <source>
        <dbReference type="ARBA" id="ARBA00022989"/>
    </source>
</evidence>
<keyword evidence="7" id="KW-0732">Signal</keyword>
<feature type="transmembrane region" description="Helical" evidence="6">
    <location>
        <begin position="148"/>
        <end position="168"/>
    </location>
</feature>
<feature type="compositionally biased region" description="Low complexity" evidence="5">
    <location>
        <begin position="46"/>
        <end position="55"/>
    </location>
</feature>
<feature type="compositionally biased region" description="Basic and acidic residues" evidence="5">
    <location>
        <begin position="719"/>
        <end position="792"/>
    </location>
</feature>
<feature type="compositionally biased region" description="Basic and acidic residues" evidence="5">
    <location>
        <begin position="991"/>
        <end position="1001"/>
    </location>
</feature>
<feature type="chain" id="PRO_5014114206" evidence="7">
    <location>
        <begin position="21"/>
        <end position="1718"/>
    </location>
</feature>
<feature type="region of interest" description="Disordered" evidence="5">
    <location>
        <begin position="515"/>
        <end position="912"/>
    </location>
</feature>
<keyword evidence="3 6" id="KW-1133">Transmembrane helix</keyword>
<evidence type="ECO:0000313" key="10">
    <source>
        <dbReference type="EMBL" id="PLB34102.1"/>
    </source>
</evidence>
<feature type="signal peptide" evidence="7">
    <location>
        <begin position="1"/>
        <end position="20"/>
    </location>
</feature>
<feature type="compositionally biased region" description="Polar residues" evidence="5">
    <location>
        <begin position="865"/>
        <end position="884"/>
    </location>
</feature>
<dbReference type="Pfam" id="PF10256">
    <property type="entry name" value="Erf4"/>
    <property type="match status" value="1"/>
</dbReference>
<feature type="compositionally biased region" description="Low complexity" evidence="5">
    <location>
        <begin position="432"/>
        <end position="454"/>
    </location>
</feature>
<reference evidence="10 11" key="1">
    <citation type="submission" date="2017-12" db="EMBL/GenBank/DDBJ databases">
        <authorList>
            <consortium name="DOE Joint Genome Institute"/>
            <person name="Haridas S."/>
            <person name="Kjaerbolling I."/>
            <person name="Vesth T.C."/>
            <person name="Frisvad J.C."/>
            <person name="Nybo J.L."/>
            <person name="Theobald S."/>
            <person name="Kuo A."/>
            <person name="Bowyer P."/>
            <person name="Matsuda Y."/>
            <person name="Mondo S."/>
            <person name="Lyhne E.K."/>
            <person name="Kogle M.E."/>
            <person name="Clum A."/>
            <person name="Lipzen A."/>
            <person name="Salamov A."/>
            <person name="Ngan C.Y."/>
            <person name="Daum C."/>
            <person name="Chiniquy J."/>
            <person name="Barry K."/>
            <person name="LaButti K."/>
            <person name="Simmons B.A."/>
            <person name="Magnuson J.K."/>
            <person name="Mortensen U.H."/>
            <person name="Larsen T.O."/>
            <person name="Grigoriev I.V."/>
            <person name="Baker S.E."/>
            <person name="Andersen M.R."/>
            <person name="Nordberg H.P."/>
            <person name="Cantor M.N."/>
            <person name="Hua S.X."/>
        </authorList>
    </citation>
    <scope>NUCLEOTIDE SEQUENCE [LARGE SCALE GENOMIC DNA]</scope>
    <source>
        <strain evidence="10 11">CBS 102.13</strain>
    </source>
</reference>
<feature type="transmembrane region" description="Helical" evidence="6">
    <location>
        <begin position="121"/>
        <end position="141"/>
    </location>
</feature>
<feature type="transmembrane region" description="Helical" evidence="6">
    <location>
        <begin position="314"/>
        <end position="332"/>
    </location>
</feature>
<dbReference type="Pfam" id="PF13886">
    <property type="entry name" value="TM7S3_TM198"/>
    <property type="match status" value="1"/>
</dbReference>
<evidence type="ECO:0000259" key="8">
    <source>
        <dbReference type="Pfam" id="PF10256"/>
    </source>
</evidence>
<feature type="region of interest" description="Disordered" evidence="5">
    <location>
        <begin position="1299"/>
        <end position="1369"/>
    </location>
</feature>
<organism evidence="10 11">
    <name type="scientific">Aspergillus candidus</name>
    <dbReference type="NCBI Taxonomy" id="41067"/>
    <lineage>
        <taxon>Eukaryota</taxon>
        <taxon>Fungi</taxon>
        <taxon>Dikarya</taxon>
        <taxon>Ascomycota</taxon>
        <taxon>Pezizomycotina</taxon>
        <taxon>Eurotiomycetes</taxon>
        <taxon>Eurotiomycetidae</taxon>
        <taxon>Eurotiales</taxon>
        <taxon>Aspergillaceae</taxon>
        <taxon>Aspergillus</taxon>
        <taxon>Aspergillus subgen. Circumdati</taxon>
    </lineage>
</organism>
<dbReference type="GeneID" id="36524142"/>
<feature type="compositionally biased region" description="Basic and acidic residues" evidence="5">
    <location>
        <begin position="696"/>
        <end position="708"/>
    </location>
</feature>
<feature type="compositionally biased region" description="Basic and acidic residues" evidence="5">
    <location>
        <begin position="660"/>
        <end position="685"/>
    </location>
</feature>
<evidence type="ECO:0000256" key="1">
    <source>
        <dbReference type="ARBA" id="ARBA00004141"/>
    </source>
</evidence>
<feature type="compositionally biased region" description="Basic and acidic residues" evidence="5">
    <location>
        <begin position="343"/>
        <end position="379"/>
    </location>
</feature>
<gene>
    <name evidence="10" type="ORF">BDW47DRAFT_129370</name>
</gene>
<dbReference type="GO" id="GO:0016020">
    <property type="term" value="C:membrane"/>
    <property type="evidence" value="ECO:0007669"/>
    <property type="project" value="UniProtKB-SubCell"/>
</dbReference>
<protein>
    <submittedName>
        <fullName evidence="10">Uncharacterized protein</fullName>
    </submittedName>
</protein>
<evidence type="ECO:0000259" key="9">
    <source>
        <dbReference type="Pfam" id="PF13886"/>
    </source>
</evidence>